<feature type="region of interest" description="Disordered" evidence="1">
    <location>
        <begin position="1"/>
        <end position="43"/>
    </location>
</feature>
<dbReference type="Proteomes" id="UP000486351">
    <property type="component" value="Unassembled WGS sequence"/>
</dbReference>
<evidence type="ECO:0000256" key="1">
    <source>
        <dbReference type="SAM" id="MobiDB-lite"/>
    </source>
</evidence>
<reference evidence="2 3" key="1">
    <citation type="submission" date="2018-09" db="EMBL/GenBank/DDBJ databases">
        <title>Genomic investigation of the strawberry pathogen Phytophthora fragariae indicates pathogenicity is determined by transcriptional variation in three key races.</title>
        <authorList>
            <person name="Adams T.M."/>
            <person name="Armitage A.D."/>
            <person name="Sobczyk M.K."/>
            <person name="Bates H.J."/>
            <person name="Dunwell J.M."/>
            <person name="Nellist C.F."/>
            <person name="Harrison R.J."/>
        </authorList>
    </citation>
    <scope>NUCLEOTIDE SEQUENCE [LARGE SCALE GENOMIC DNA]</scope>
    <source>
        <strain evidence="2 3">NOV-77</strain>
    </source>
</reference>
<comment type="caution">
    <text evidence="2">The sequence shown here is derived from an EMBL/GenBank/DDBJ whole genome shotgun (WGS) entry which is preliminary data.</text>
</comment>
<sequence length="43" mass="4457">MIFAPNSPPPKLPSPLSKPSRPSSPGETARGKLSSTPDGVEIK</sequence>
<organism evidence="2 3">
    <name type="scientific">Phytophthora fragariae</name>
    <dbReference type="NCBI Taxonomy" id="53985"/>
    <lineage>
        <taxon>Eukaryota</taxon>
        <taxon>Sar</taxon>
        <taxon>Stramenopiles</taxon>
        <taxon>Oomycota</taxon>
        <taxon>Peronosporomycetes</taxon>
        <taxon>Peronosporales</taxon>
        <taxon>Peronosporaceae</taxon>
        <taxon>Phytophthora</taxon>
    </lineage>
</organism>
<feature type="compositionally biased region" description="Pro residues" evidence="1">
    <location>
        <begin position="1"/>
        <end position="13"/>
    </location>
</feature>
<accession>A0A6G0S9R4</accession>
<dbReference type="EMBL" id="QXFY01000194">
    <property type="protein sequence ID" value="KAE9352759.1"/>
    <property type="molecule type" value="Genomic_DNA"/>
</dbReference>
<name>A0A6G0S9R4_9STRA</name>
<feature type="compositionally biased region" description="Low complexity" evidence="1">
    <location>
        <begin position="14"/>
        <end position="25"/>
    </location>
</feature>
<proteinExistence type="predicted"/>
<gene>
    <name evidence="2" type="ORF">PF008_g5327</name>
</gene>
<evidence type="ECO:0000313" key="3">
    <source>
        <dbReference type="Proteomes" id="UP000486351"/>
    </source>
</evidence>
<evidence type="ECO:0000313" key="2">
    <source>
        <dbReference type="EMBL" id="KAE9352759.1"/>
    </source>
</evidence>
<protein>
    <submittedName>
        <fullName evidence="2">Uncharacterized protein</fullName>
    </submittedName>
</protein>
<dbReference type="AlphaFoldDB" id="A0A6G0S9R4"/>